<evidence type="ECO:0000256" key="2">
    <source>
        <dbReference type="ARBA" id="ARBA00006285"/>
    </source>
</evidence>
<evidence type="ECO:0000259" key="11">
    <source>
        <dbReference type="Pfam" id="PF00728"/>
    </source>
</evidence>
<dbReference type="GO" id="GO:0006689">
    <property type="term" value="P:ganglioside catabolic process"/>
    <property type="evidence" value="ECO:0007669"/>
    <property type="project" value="TreeGrafter"/>
</dbReference>
<keyword evidence="9" id="KW-1015">Disulfide bond</keyword>
<keyword evidence="6 7" id="KW-0326">Glycosidase</keyword>
<dbReference type="Pfam" id="PF00728">
    <property type="entry name" value="Glyco_hydro_20"/>
    <property type="match status" value="1"/>
</dbReference>
<dbReference type="GO" id="GO:0004563">
    <property type="term" value="F:beta-N-acetylhexosaminidase activity"/>
    <property type="evidence" value="ECO:0007669"/>
    <property type="project" value="UniProtKB-EC"/>
</dbReference>
<evidence type="ECO:0000259" key="12">
    <source>
        <dbReference type="Pfam" id="PF14845"/>
    </source>
</evidence>
<evidence type="ECO:0000256" key="3">
    <source>
        <dbReference type="ARBA" id="ARBA00022729"/>
    </source>
</evidence>
<evidence type="ECO:0000256" key="1">
    <source>
        <dbReference type="ARBA" id="ARBA00001231"/>
    </source>
</evidence>
<evidence type="ECO:0000256" key="10">
    <source>
        <dbReference type="SAM" id="SignalP"/>
    </source>
</evidence>
<evidence type="ECO:0000256" key="8">
    <source>
        <dbReference type="PIRSR" id="PIRSR001093-1"/>
    </source>
</evidence>
<proteinExistence type="inferred from homology"/>
<keyword evidence="5" id="KW-0325">Glycoprotein</keyword>
<evidence type="ECO:0000313" key="14">
    <source>
        <dbReference type="Proteomes" id="UP001153709"/>
    </source>
</evidence>
<comment type="catalytic activity">
    <reaction evidence="1 7">
        <text>Hydrolysis of terminal non-reducing N-acetyl-D-hexosamine residues in N-acetyl-beta-D-hexosaminides.</text>
        <dbReference type="EC" id="3.2.1.52"/>
    </reaction>
</comment>
<comment type="similarity">
    <text evidence="2 7">Belongs to the glycosyl hydrolase 20 family.</text>
</comment>
<gene>
    <name evidence="13" type="ORF">DIABBA_LOCUS11622</name>
</gene>
<dbReference type="GO" id="GO:0005975">
    <property type="term" value="P:carbohydrate metabolic process"/>
    <property type="evidence" value="ECO:0007669"/>
    <property type="project" value="InterPro"/>
</dbReference>
<dbReference type="GO" id="GO:0016020">
    <property type="term" value="C:membrane"/>
    <property type="evidence" value="ECO:0007669"/>
    <property type="project" value="TreeGrafter"/>
</dbReference>
<dbReference type="OrthoDB" id="428480at2759"/>
<dbReference type="SUPFAM" id="SSF55545">
    <property type="entry name" value="beta-N-acetylhexosaminidase-like domain"/>
    <property type="match status" value="1"/>
</dbReference>
<dbReference type="EMBL" id="OU898283">
    <property type="protein sequence ID" value="CAG9838787.1"/>
    <property type="molecule type" value="Genomic_DNA"/>
</dbReference>
<evidence type="ECO:0000256" key="6">
    <source>
        <dbReference type="ARBA" id="ARBA00023295"/>
    </source>
</evidence>
<dbReference type="InterPro" id="IPR017853">
    <property type="entry name" value="GH"/>
</dbReference>
<dbReference type="SUPFAM" id="SSF51445">
    <property type="entry name" value="(Trans)glycosidases"/>
    <property type="match status" value="1"/>
</dbReference>
<dbReference type="PIRSF" id="PIRSF001093">
    <property type="entry name" value="B-hxosamndse_ab_euk"/>
    <property type="match status" value="1"/>
</dbReference>
<dbReference type="InterPro" id="IPR015883">
    <property type="entry name" value="Glyco_hydro_20_cat"/>
</dbReference>
<reference evidence="13" key="1">
    <citation type="submission" date="2022-01" db="EMBL/GenBank/DDBJ databases">
        <authorList>
            <person name="King R."/>
        </authorList>
    </citation>
    <scope>NUCLEOTIDE SEQUENCE</scope>
</reference>
<feature type="domain" description="Glycoside hydrolase family 20 catalytic" evidence="11">
    <location>
        <begin position="187"/>
        <end position="499"/>
    </location>
</feature>
<keyword evidence="4 7" id="KW-0378">Hydrolase</keyword>
<dbReference type="InterPro" id="IPR029019">
    <property type="entry name" value="HEX_eukaryotic_N"/>
</dbReference>
<name>A0A9N9XGT6_DIABA</name>
<dbReference type="FunFam" id="3.20.20.80:FF:000063">
    <property type="entry name" value="Beta-hexosaminidase"/>
    <property type="match status" value="1"/>
</dbReference>
<keyword evidence="3 10" id="KW-0732">Signal</keyword>
<sequence length="537" mass="61762">MYLMIFMIAALCTTFVHTYIEEPGPRFPPTKGEIWPRPSYQLKSNSSFTIDPRTLNIKAIKYECSLIRNAIVYYLHVISEGGVSEEEKLKVLENNSNTSSLYDPASLGIFETLEIKLDSPCTGNEFPSDDMLEDYTIVISEDLKQLNSSSVWGILRGLESFSQMIYIADHGLSLKINQTIVEDSPRFSHRGLLLDTSRHFIPLKSLLLTIDAMVYNKLNVFHWHIVDDQSFPYVSRKFPELSAKGAYTPYKTYSYADIKMVIEYARLKGIRVIPEFDTPGHTRSWGVAHPEILTACEKNYTGKYGPIDPTKNETYVFLKNLFTEISETFADRYIHIGGDEVEFECWSSSSKINEYMMENNIVSYKELESLYIGKVIDMVKNLNYKPIVWEEVFTNGVKLPDDIVIQIWKDFWEIKMIEVTKSNRSAILSTCWYLDNIGSGGDWQKFYACEPYSFTDDPILRSFVKGGEACMWGEVVNEFNVISRVWPRASAVAEKLWSQPEFKDDIDEIARRLEEHTCRMIRRGIPAQPPNGPGFCY</sequence>
<dbReference type="Pfam" id="PF14845">
    <property type="entry name" value="Glycohydro_20b2"/>
    <property type="match status" value="1"/>
</dbReference>
<dbReference type="Proteomes" id="UP001153709">
    <property type="component" value="Chromosome 8"/>
</dbReference>
<dbReference type="PANTHER" id="PTHR22600">
    <property type="entry name" value="BETA-HEXOSAMINIDASE"/>
    <property type="match status" value="1"/>
</dbReference>
<dbReference type="GO" id="GO:0005764">
    <property type="term" value="C:lysosome"/>
    <property type="evidence" value="ECO:0007669"/>
    <property type="project" value="TreeGrafter"/>
</dbReference>
<feature type="disulfide bond" evidence="9">
    <location>
        <begin position="518"/>
        <end position="536"/>
    </location>
</feature>
<evidence type="ECO:0000256" key="7">
    <source>
        <dbReference type="PIRNR" id="PIRNR001093"/>
    </source>
</evidence>
<evidence type="ECO:0000256" key="9">
    <source>
        <dbReference type="PIRSR" id="PIRSR001093-2"/>
    </source>
</evidence>
<evidence type="ECO:0000256" key="5">
    <source>
        <dbReference type="ARBA" id="ARBA00023180"/>
    </source>
</evidence>
<dbReference type="PRINTS" id="PR00738">
    <property type="entry name" value="GLHYDRLASE20"/>
</dbReference>
<feature type="disulfide bond" evidence="9">
    <location>
        <begin position="296"/>
        <end position="345"/>
    </location>
</feature>
<feature type="signal peptide" evidence="10">
    <location>
        <begin position="1"/>
        <end position="18"/>
    </location>
</feature>
<dbReference type="Gene3D" id="3.30.379.10">
    <property type="entry name" value="Chitobiase/beta-hexosaminidase domain 2-like"/>
    <property type="match status" value="1"/>
</dbReference>
<dbReference type="InterPro" id="IPR029018">
    <property type="entry name" value="Hex-like_dom2"/>
</dbReference>
<dbReference type="Gene3D" id="3.20.20.80">
    <property type="entry name" value="Glycosidases"/>
    <property type="match status" value="1"/>
</dbReference>
<evidence type="ECO:0000256" key="4">
    <source>
        <dbReference type="ARBA" id="ARBA00022801"/>
    </source>
</evidence>
<feature type="disulfide bond" evidence="9">
    <location>
        <begin position="64"/>
        <end position="121"/>
    </location>
</feature>
<evidence type="ECO:0000313" key="13">
    <source>
        <dbReference type="EMBL" id="CAG9838787.1"/>
    </source>
</evidence>
<dbReference type="PANTHER" id="PTHR22600:SF21">
    <property type="entry name" value="BETA-HEXOSAMINIDASE A"/>
    <property type="match status" value="1"/>
</dbReference>
<dbReference type="EC" id="3.2.1.52" evidence="7"/>
<protein>
    <recommendedName>
        <fullName evidence="7">Beta-hexosaminidase</fullName>
        <ecNumber evidence="7">3.2.1.52</ecNumber>
    </recommendedName>
</protein>
<dbReference type="InterPro" id="IPR025705">
    <property type="entry name" value="Beta_hexosaminidase_sua/sub"/>
</dbReference>
<dbReference type="CDD" id="cd06562">
    <property type="entry name" value="GH20_HexA_HexB-like"/>
    <property type="match status" value="1"/>
</dbReference>
<dbReference type="AlphaFoldDB" id="A0A9N9XGT6"/>
<feature type="chain" id="PRO_5040425483" description="Beta-hexosaminidase" evidence="10">
    <location>
        <begin position="19"/>
        <end position="537"/>
    </location>
</feature>
<organism evidence="13 14">
    <name type="scientific">Diabrotica balteata</name>
    <name type="common">Banded cucumber beetle</name>
    <dbReference type="NCBI Taxonomy" id="107213"/>
    <lineage>
        <taxon>Eukaryota</taxon>
        <taxon>Metazoa</taxon>
        <taxon>Ecdysozoa</taxon>
        <taxon>Arthropoda</taxon>
        <taxon>Hexapoda</taxon>
        <taxon>Insecta</taxon>
        <taxon>Pterygota</taxon>
        <taxon>Neoptera</taxon>
        <taxon>Endopterygota</taxon>
        <taxon>Coleoptera</taxon>
        <taxon>Polyphaga</taxon>
        <taxon>Cucujiformia</taxon>
        <taxon>Chrysomeloidea</taxon>
        <taxon>Chrysomelidae</taxon>
        <taxon>Galerucinae</taxon>
        <taxon>Diabroticina</taxon>
        <taxon>Diabroticites</taxon>
        <taxon>Diabrotica</taxon>
    </lineage>
</organism>
<accession>A0A9N9XGT6</accession>
<feature type="active site" description="Proton donor" evidence="8">
    <location>
        <position position="340"/>
    </location>
</feature>
<keyword evidence="14" id="KW-1185">Reference proteome</keyword>
<feature type="domain" description="Beta-hexosaminidase eukaryotic type N-terminal" evidence="12">
    <location>
        <begin position="34"/>
        <end position="164"/>
    </location>
</feature>
<dbReference type="GO" id="GO:0030203">
    <property type="term" value="P:glycosaminoglycan metabolic process"/>
    <property type="evidence" value="ECO:0007669"/>
    <property type="project" value="TreeGrafter"/>
</dbReference>